<dbReference type="Gene3D" id="3.40.50.300">
    <property type="entry name" value="P-loop containing nucleotide triphosphate hydrolases"/>
    <property type="match status" value="1"/>
</dbReference>
<feature type="region of interest" description="Disordered" evidence="7">
    <location>
        <begin position="1"/>
        <end position="22"/>
    </location>
</feature>
<comment type="caution">
    <text evidence="9">The sequence shown here is derived from an EMBL/GenBank/DDBJ whole genome shotgun (WGS) entry which is preliminary data.</text>
</comment>
<dbReference type="RefSeq" id="WP_378282294.1">
    <property type="nucleotide sequence ID" value="NZ_JBHSON010000016.1"/>
</dbReference>
<dbReference type="PROSITE" id="PS00211">
    <property type="entry name" value="ABC_TRANSPORTER_1"/>
    <property type="match status" value="1"/>
</dbReference>
<dbReference type="Proteomes" id="UP001596074">
    <property type="component" value="Unassembled WGS sequence"/>
</dbReference>
<dbReference type="NCBIfam" id="TIGR01188">
    <property type="entry name" value="drrA"/>
    <property type="match status" value="1"/>
</dbReference>
<name>A0ABW0ZWD2_9ACTN</name>
<feature type="domain" description="ABC transporter" evidence="8">
    <location>
        <begin position="42"/>
        <end position="276"/>
    </location>
</feature>
<dbReference type="PROSITE" id="PS50893">
    <property type="entry name" value="ABC_TRANSPORTER_2"/>
    <property type="match status" value="1"/>
</dbReference>
<dbReference type="InterPro" id="IPR050763">
    <property type="entry name" value="ABC_transporter_ATP-binding"/>
</dbReference>
<proteinExistence type="inferred from homology"/>
<keyword evidence="4 9" id="KW-0067">ATP-binding</keyword>
<evidence type="ECO:0000256" key="5">
    <source>
        <dbReference type="ARBA" id="ARBA00023251"/>
    </source>
</evidence>
<sequence length="353" mass="37536">MSPPQETARSSGATAPEDAAAKVAGAAPAAAAAGGDERPVAVRTVDLHKTYSSPRGDVRAVQGVDLDVAQGEFFGLLGPNGAGKSTTIGMLTTLVVPTSGRAEVCGLDVVRDQVEVKRRIGMVSQNNTLDNDLDAFENLEFRGRYFGMGRKDARRRADELLEMFNLTDRRKGNPFEMSGGQAKRLMICRALVHRPQVLFLDEPTAGLDPQTRVNLWEVLRTLQADGQTTVLTTHYMEEAEALCDRVAVVDHGKVLASGTVDGLKSSAGADTVITVTYDGPPPDGVAALREHAAVGRVEITGRQVRVFAREADGVLGDLVAIGAAAGVGVTDAAQLRPSLETVFLTLTGREYRE</sequence>
<dbReference type="InterPro" id="IPR003439">
    <property type="entry name" value="ABC_transporter-like_ATP-bd"/>
</dbReference>
<accession>A0ABW0ZWD2</accession>
<dbReference type="InterPro" id="IPR005894">
    <property type="entry name" value="DrrA"/>
</dbReference>
<comment type="similarity">
    <text evidence="6">Belongs to the ABC transporter superfamily. Drug exporter-1 (DrugE1) (TC 3.A.1.105) family.</text>
</comment>
<evidence type="ECO:0000259" key="8">
    <source>
        <dbReference type="PROSITE" id="PS50893"/>
    </source>
</evidence>
<reference evidence="10" key="1">
    <citation type="journal article" date="2019" name="Int. J. Syst. Evol. Microbiol.">
        <title>The Global Catalogue of Microorganisms (GCM) 10K type strain sequencing project: providing services to taxonomists for standard genome sequencing and annotation.</title>
        <authorList>
            <consortium name="The Broad Institute Genomics Platform"/>
            <consortium name="The Broad Institute Genome Sequencing Center for Infectious Disease"/>
            <person name="Wu L."/>
            <person name="Ma J."/>
        </authorList>
    </citation>
    <scope>NUCLEOTIDE SEQUENCE [LARGE SCALE GENOMIC DNA]</scope>
    <source>
        <strain evidence="10">KCTC 42087</strain>
    </source>
</reference>
<keyword evidence="3" id="KW-0547">Nucleotide-binding</keyword>
<dbReference type="PANTHER" id="PTHR42711:SF5">
    <property type="entry name" value="ABC TRANSPORTER ATP-BINDING PROTEIN NATA"/>
    <property type="match status" value="1"/>
</dbReference>
<evidence type="ECO:0000256" key="2">
    <source>
        <dbReference type="ARBA" id="ARBA00022448"/>
    </source>
</evidence>
<feature type="compositionally biased region" description="Polar residues" evidence="7">
    <location>
        <begin position="1"/>
        <end position="13"/>
    </location>
</feature>
<keyword evidence="10" id="KW-1185">Reference proteome</keyword>
<dbReference type="Pfam" id="PF00005">
    <property type="entry name" value="ABC_tran"/>
    <property type="match status" value="1"/>
</dbReference>
<evidence type="ECO:0000313" key="9">
    <source>
        <dbReference type="EMBL" id="MFC5746673.1"/>
    </source>
</evidence>
<dbReference type="InterPro" id="IPR003593">
    <property type="entry name" value="AAA+_ATPase"/>
</dbReference>
<comment type="subcellular location">
    <subcellularLocation>
        <location evidence="1">Cell membrane</location>
        <topology evidence="1">Peripheral membrane protein</topology>
        <orientation evidence="1">Cytoplasmic side</orientation>
    </subcellularLocation>
</comment>
<dbReference type="SMART" id="SM00382">
    <property type="entry name" value="AAA"/>
    <property type="match status" value="1"/>
</dbReference>
<dbReference type="InterPro" id="IPR027417">
    <property type="entry name" value="P-loop_NTPase"/>
</dbReference>
<organism evidence="9 10">
    <name type="scientific">Actinomadura rugatobispora</name>
    <dbReference type="NCBI Taxonomy" id="1994"/>
    <lineage>
        <taxon>Bacteria</taxon>
        <taxon>Bacillati</taxon>
        <taxon>Actinomycetota</taxon>
        <taxon>Actinomycetes</taxon>
        <taxon>Streptosporangiales</taxon>
        <taxon>Thermomonosporaceae</taxon>
        <taxon>Actinomadura</taxon>
    </lineage>
</organism>
<dbReference type="InterPro" id="IPR017871">
    <property type="entry name" value="ABC_transporter-like_CS"/>
</dbReference>
<evidence type="ECO:0000256" key="1">
    <source>
        <dbReference type="ARBA" id="ARBA00004413"/>
    </source>
</evidence>
<dbReference type="EMBL" id="JBHSON010000016">
    <property type="protein sequence ID" value="MFC5746673.1"/>
    <property type="molecule type" value="Genomic_DNA"/>
</dbReference>
<evidence type="ECO:0000256" key="4">
    <source>
        <dbReference type="ARBA" id="ARBA00022840"/>
    </source>
</evidence>
<dbReference type="GO" id="GO:0005524">
    <property type="term" value="F:ATP binding"/>
    <property type="evidence" value="ECO:0007669"/>
    <property type="project" value="UniProtKB-KW"/>
</dbReference>
<protein>
    <submittedName>
        <fullName evidence="9">ABC transporter ATP-binding protein</fullName>
    </submittedName>
</protein>
<keyword evidence="2" id="KW-0813">Transport</keyword>
<dbReference type="SUPFAM" id="SSF52540">
    <property type="entry name" value="P-loop containing nucleoside triphosphate hydrolases"/>
    <property type="match status" value="1"/>
</dbReference>
<keyword evidence="5" id="KW-0046">Antibiotic resistance</keyword>
<evidence type="ECO:0000313" key="10">
    <source>
        <dbReference type="Proteomes" id="UP001596074"/>
    </source>
</evidence>
<gene>
    <name evidence="9" type="ORF">ACFPZN_13695</name>
</gene>
<evidence type="ECO:0000256" key="7">
    <source>
        <dbReference type="SAM" id="MobiDB-lite"/>
    </source>
</evidence>
<evidence type="ECO:0000256" key="6">
    <source>
        <dbReference type="ARBA" id="ARBA00049985"/>
    </source>
</evidence>
<dbReference type="PANTHER" id="PTHR42711">
    <property type="entry name" value="ABC TRANSPORTER ATP-BINDING PROTEIN"/>
    <property type="match status" value="1"/>
</dbReference>
<evidence type="ECO:0000256" key="3">
    <source>
        <dbReference type="ARBA" id="ARBA00022741"/>
    </source>
</evidence>